<reference evidence="5" key="1">
    <citation type="journal article" date="2019" name="Int. J. Syst. Evol. Microbiol.">
        <title>The Global Catalogue of Microorganisms (GCM) 10K type strain sequencing project: providing services to taxonomists for standard genome sequencing and annotation.</title>
        <authorList>
            <consortium name="The Broad Institute Genomics Platform"/>
            <consortium name="The Broad Institute Genome Sequencing Center for Infectious Disease"/>
            <person name="Wu L."/>
            <person name="Ma J."/>
        </authorList>
    </citation>
    <scope>NUCLEOTIDE SEQUENCE [LARGE SCALE GENOMIC DNA]</scope>
    <source>
        <strain evidence="5">CCUG 52478</strain>
    </source>
</reference>
<dbReference type="InterPro" id="IPR009936">
    <property type="entry name" value="DUF1468"/>
</dbReference>
<feature type="region of interest" description="Disordered" evidence="1">
    <location>
        <begin position="1"/>
        <end position="27"/>
    </location>
</feature>
<dbReference type="Proteomes" id="UP001597229">
    <property type="component" value="Unassembled WGS sequence"/>
</dbReference>
<dbReference type="EMBL" id="JBHTLX010000005">
    <property type="protein sequence ID" value="MFD1247077.1"/>
    <property type="molecule type" value="Genomic_DNA"/>
</dbReference>
<comment type="caution">
    <text evidence="4">The sequence shown here is derived from an EMBL/GenBank/DDBJ whole genome shotgun (WGS) entry which is preliminary data.</text>
</comment>
<keyword evidence="2" id="KW-0472">Membrane</keyword>
<feature type="transmembrane region" description="Helical" evidence="2">
    <location>
        <begin position="35"/>
        <end position="55"/>
    </location>
</feature>
<sequence>MTTPRRSSLPTGDSATTPHPSTTTPPATVIDKAQYGLAAFLVLAGGYVLYDASTLDRAFADQPVQPYALPFLVGGALVLLGVLLAIATARGDRPEAEEGEDIDLSQGTDLRTIGLLVGVLVANLLLIDWLGWAITGALLFAGTTYVLGSRTWVRNLAIGAALSFGSWYGFYVGLGLPIPAGILDGVL</sequence>
<feature type="transmembrane region" description="Helical" evidence="2">
    <location>
        <begin position="113"/>
        <end position="140"/>
    </location>
</feature>
<accession>A0ABW3VVY5</accession>
<evidence type="ECO:0000259" key="3">
    <source>
        <dbReference type="Pfam" id="PF07331"/>
    </source>
</evidence>
<organism evidence="4 5">
    <name type="scientific">Nocardioides ginsengisoli</name>
    <dbReference type="NCBI Taxonomy" id="363868"/>
    <lineage>
        <taxon>Bacteria</taxon>
        <taxon>Bacillati</taxon>
        <taxon>Actinomycetota</taxon>
        <taxon>Actinomycetes</taxon>
        <taxon>Propionibacteriales</taxon>
        <taxon>Nocardioidaceae</taxon>
        <taxon>Nocardioides</taxon>
    </lineage>
</organism>
<proteinExistence type="predicted"/>
<dbReference type="Pfam" id="PF07331">
    <property type="entry name" value="TctB"/>
    <property type="match status" value="1"/>
</dbReference>
<feature type="transmembrane region" description="Helical" evidence="2">
    <location>
        <begin position="152"/>
        <end position="170"/>
    </location>
</feature>
<feature type="domain" description="DUF1468" evidence="3">
    <location>
        <begin position="38"/>
        <end position="179"/>
    </location>
</feature>
<evidence type="ECO:0000313" key="4">
    <source>
        <dbReference type="EMBL" id="MFD1247077.1"/>
    </source>
</evidence>
<keyword evidence="2" id="KW-0812">Transmembrane</keyword>
<feature type="compositionally biased region" description="Polar residues" evidence="1">
    <location>
        <begin position="1"/>
        <end position="13"/>
    </location>
</feature>
<evidence type="ECO:0000256" key="1">
    <source>
        <dbReference type="SAM" id="MobiDB-lite"/>
    </source>
</evidence>
<name>A0ABW3VVY5_9ACTN</name>
<evidence type="ECO:0000256" key="2">
    <source>
        <dbReference type="SAM" id="Phobius"/>
    </source>
</evidence>
<keyword evidence="2" id="KW-1133">Transmembrane helix</keyword>
<feature type="transmembrane region" description="Helical" evidence="2">
    <location>
        <begin position="67"/>
        <end position="87"/>
    </location>
</feature>
<keyword evidence="5" id="KW-1185">Reference proteome</keyword>
<dbReference type="RefSeq" id="WP_367917453.1">
    <property type="nucleotide sequence ID" value="NZ_BAABAC010000005.1"/>
</dbReference>
<gene>
    <name evidence="4" type="ORF">ACFQ3F_04700</name>
</gene>
<feature type="compositionally biased region" description="Low complexity" evidence="1">
    <location>
        <begin position="14"/>
        <end position="27"/>
    </location>
</feature>
<protein>
    <submittedName>
        <fullName evidence="4">Tripartite tricarboxylate transporter TctB family protein</fullName>
    </submittedName>
</protein>
<evidence type="ECO:0000313" key="5">
    <source>
        <dbReference type="Proteomes" id="UP001597229"/>
    </source>
</evidence>